<comment type="caution">
    <text evidence="1">The sequence shown here is derived from an EMBL/GenBank/DDBJ whole genome shotgun (WGS) entry which is preliminary data.</text>
</comment>
<keyword evidence="2" id="KW-1185">Reference proteome</keyword>
<dbReference type="InterPro" id="IPR015943">
    <property type="entry name" value="WD40/YVTN_repeat-like_dom_sf"/>
</dbReference>
<name>A0A0D6PM79_9PROT</name>
<evidence type="ECO:0000313" key="2">
    <source>
        <dbReference type="Proteomes" id="UP000032668"/>
    </source>
</evidence>
<accession>A0A0D6PM79</accession>
<proteinExistence type="predicted"/>
<dbReference type="InterPro" id="IPR001680">
    <property type="entry name" value="WD40_rpt"/>
</dbReference>
<evidence type="ECO:0008006" key="3">
    <source>
        <dbReference type="Google" id="ProtNLM"/>
    </source>
</evidence>
<dbReference type="Proteomes" id="UP000032668">
    <property type="component" value="Unassembled WGS sequence"/>
</dbReference>
<dbReference type="STRING" id="1120923.SAMN02746095_02460"/>
<dbReference type="Pfam" id="PF00400">
    <property type="entry name" value="WD40"/>
    <property type="match status" value="1"/>
</dbReference>
<dbReference type="AlphaFoldDB" id="A0A0D6PM79"/>
<gene>
    <name evidence="1" type="ORF">Aam_126_033</name>
</gene>
<sequence length="391" mass="41142">MAAHFVISWMEAVFFLEPALRIHLNSAHRFDMPQKLQPYGIYTPLAHRAGARQDTSMSDLDQLLNQRGREARFGAYVTAVLFDATGSPGFALGDGTLRLGPTHQTITVHDGAAMSLAAHPAGGFVTGGDDGRLMLTQPDGTARELVKFGSKWVEHVAAFAGKGPLLAAAAGKNLYVLNPAGEVLRTLVHPSTVTGIAFDTKGKRVATSHYNGASLWFTASGSAAPPKLEWKGSHTGVALHPAGEALVTTMQENALHGWTLPEGKHMRMSGYPTKPESIGFTKSGRWLATAGAESIVLWPFFGGGPMGKPPTELGMGDGIVKRIACHPQHEVVAAGFDTGLVLVADVARERVLPVCGPGRGTVSALAWSADGAQLAFGTEDGFAAIVDFSGS</sequence>
<dbReference type="SUPFAM" id="SSF63829">
    <property type="entry name" value="Calcium-dependent phosphotriesterase"/>
    <property type="match status" value="1"/>
</dbReference>
<organism evidence="1 2">
    <name type="scientific">Acidocella aminolytica 101 = DSM 11237</name>
    <dbReference type="NCBI Taxonomy" id="1120923"/>
    <lineage>
        <taxon>Bacteria</taxon>
        <taxon>Pseudomonadati</taxon>
        <taxon>Pseudomonadota</taxon>
        <taxon>Alphaproteobacteria</taxon>
        <taxon>Acetobacterales</taxon>
        <taxon>Acidocellaceae</taxon>
        <taxon>Acidocella</taxon>
    </lineage>
</organism>
<dbReference type="EMBL" id="BANC01000124">
    <property type="protein sequence ID" value="GAN81904.1"/>
    <property type="molecule type" value="Genomic_DNA"/>
</dbReference>
<protein>
    <recommendedName>
        <fullName evidence="3">Anaphase-promoting complex subunit 4 WD40 domain-containing protein</fullName>
    </recommendedName>
</protein>
<reference evidence="1 2" key="1">
    <citation type="submission" date="2012-11" db="EMBL/GenBank/DDBJ databases">
        <title>Whole genome sequence of Acidocella aminolytica 101 = DSM 11237.</title>
        <authorList>
            <person name="Azuma Y."/>
            <person name="Higashiura N."/>
            <person name="Hirakawa H."/>
            <person name="Matsushita K."/>
        </authorList>
    </citation>
    <scope>NUCLEOTIDE SEQUENCE [LARGE SCALE GENOMIC DNA]</scope>
    <source>
        <strain evidence="2">101 / DSM 11237</strain>
    </source>
</reference>
<dbReference type="Gene3D" id="2.130.10.10">
    <property type="entry name" value="YVTN repeat-like/Quinoprotein amine dehydrogenase"/>
    <property type="match status" value="2"/>
</dbReference>
<evidence type="ECO:0000313" key="1">
    <source>
        <dbReference type="EMBL" id="GAN81904.1"/>
    </source>
</evidence>
<dbReference type="SMART" id="SM00320">
    <property type="entry name" value="WD40"/>
    <property type="match status" value="5"/>
</dbReference>